<organism evidence="1 2">
    <name type="scientific">Limosilactobacillus ingluviei</name>
    <dbReference type="NCBI Taxonomy" id="148604"/>
    <lineage>
        <taxon>Bacteria</taxon>
        <taxon>Bacillati</taxon>
        <taxon>Bacillota</taxon>
        <taxon>Bacilli</taxon>
        <taxon>Lactobacillales</taxon>
        <taxon>Lactobacillaceae</taxon>
        <taxon>Limosilactobacillus</taxon>
    </lineage>
</organism>
<evidence type="ECO:0008006" key="3">
    <source>
        <dbReference type="Google" id="ProtNLM"/>
    </source>
</evidence>
<proteinExistence type="predicted"/>
<dbReference type="AlphaFoldDB" id="A0A0R2H124"/>
<sequence length="220" mass="25362">MAEDYQGVGVAIVNAIFDSNGNVRLEDFAHYPAVFCLRHSLELLLKGVVLSGVKDNKIQNQALKSHDLSMIWNICQERNIVAHSNRNGWLTKYLKSISEWDRNEAEYRYEFSVQFDEQIKGRSINLEDTFSKLIMAYNEIIRECEVNQLELTGLEEDFTLAPEFLVIDNKCWASGCPGHYPDNSRNSGNKLYDRAAKVKEFFNTKFLIQKMSDMTMQLIS</sequence>
<gene>
    <name evidence="1" type="ORF">IV41_GL001501</name>
</gene>
<dbReference type="PATRIC" id="fig|148604.4.peg.1540"/>
<accession>A0A0R2H124</accession>
<evidence type="ECO:0000313" key="2">
    <source>
        <dbReference type="Proteomes" id="UP000051639"/>
    </source>
</evidence>
<reference evidence="1 2" key="1">
    <citation type="journal article" date="2015" name="Genome Announc.">
        <title>Expanding the biotechnology potential of lactobacilli through comparative genomics of 213 strains and associated genera.</title>
        <authorList>
            <person name="Sun Z."/>
            <person name="Harris H.M."/>
            <person name="McCann A."/>
            <person name="Guo C."/>
            <person name="Argimon S."/>
            <person name="Zhang W."/>
            <person name="Yang X."/>
            <person name="Jeffery I.B."/>
            <person name="Cooney J.C."/>
            <person name="Kagawa T.F."/>
            <person name="Liu W."/>
            <person name="Song Y."/>
            <person name="Salvetti E."/>
            <person name="Wrobel A."/>
            <person name="Rasinkangas P."/>
            <person name="Parkhill J."/>
            <person name="Rea M.C."/>
            <person name="O'Sullivan O."/>
            <person name="Ritari J."/>
            <person name="Douillard F.P."/>
            <person name="Paul Ross R."/>
            <person name="Yang R."/>
            <person name="Briner A.E."/>
            <person name="Felis G.E."/>
            <person name="de Vos W.M."/>
            <person name="Barrangou R."/>
            <person name="Klaenhammer T.R."/>
            <person name="Caufield P.W."/>
            <person name="Cui Y."/>
            <person name="Zhang H."/>
            <person name="O'Toole P.W."/>
        </authorList>
    </citation>
    <scope>NUCLEOTIDE SEQUENCE [LARGE SCALE GENOMIC DNA]</scope>
    <source>
        <strain evidence="1 2">DSM 14792</strain>
    </source>
</reference>
<comment type="caution">
    <text evidence="1">The sequence shown here is derived from an EMBL/GenBank/DDBJ whole genome shotgun (WGS) entry which is preliminary data.</text>
</comment>
<dbReference type="RefSeq" id="WP_056994883.1">
    <property type="nucleotide sequence ID" value="NZ_JQBA01000045.1"/>
</dbReference>
<dbReference type="EMBL" id="JQBA01000045">
    <property type="protein sequence ID" value="KRN43639.1"/>
    <property type="molecule type" value="Genomic_DNA"/>
</dbReference>
<name>A0A0R2H124_9LACO</name>
<protein>
    <recommendedName>
        <fullName evidence="3">HEPN domain-containing protein</fullName>
    </recommendedName>
</protein>
<keyword evidence="2" id="KW-1185">Reference proteome</keyword>
<dbReference type="Proteomes" id="UP000051639">
    <property type="component" value="Unassembled WGS sequence"/>
</dbReference>
<evidence type="ECO:0000313" key="1">
    <source>
        <dbReference type="EMBL" id="KRN43639.1"/>
    </source>
</evidence>